<keyword evidence="2" id="KW-0812">Transmembrane</keyword>
<dbReference type="Proteomes" id="UP000179642">
    <property type="component" value="Unassembled WGS sequence"/>
</dbReference>
<feature type="transmembrane region" description="Helical" evidence="2">
    <location>
        <begin position="20"/>
        <end position="49"/>
    </location>
</feature>
<dbReference type="EMBL" id="MLYO01000062">
    <property type="protein sequence ID" value="OIJ96370.1"/>
    <property type="molecule type" value="Genomic_DNA"/>
</dbReference>
<evidence type="ECO:0000313" key="4">
    <source>
        <dbReference type="Proteomes" id="UP000179642"/>
    </source>
</evidence>
<proteinExistence type="predicted"/>
<reference evidence="3 4" key="1">
    <citation type="submission" date="2016-10" db="EMBL/GenBank/DDBJ databases">
        <title>Genome sequence of Streptomyces sp. MUSC 1.</title>
        <authorList>
            <person name="Lee L.-H."/>
            <person name="Ser H.-L."/>
            <person name="Law J.W.-F."/>
        </authorList>
    </citation>
    <scope>NUCLEOTIDE SEQUENCE [LARGE SCALE GENOMIC DNA]</scope>
    <source>
        <strain evidence="3 4">MUSC 1</strain>
    </source>
</reference>
<evidence type="ECO:0000256" key="1">
    <source>
        <dbReference type="SAM" id="MobiDB-lite"/>
    </source>
</evidence>
<keyword evidence="2" id="KW-1133">Transmembrane helix</keyword>
<keyword evidence="4" id="KW-1185">Reference proteome</keyword>
<gene>
    <name evidence="3" type="ORF">BIV23_33045</name>
</gene>
<evidence type="ECO:0000256" key="2">
    <source>
        <dbReference type="SAM" id="Phobius"/>
    </source>
</evidence>
<feature type="region of interest" description="Disordered" evidence="1">
    <location>
        <begin position="131"/>
        <end position="156"/>
    </location>
</feature>
<sequence>MAGTPTPGGGPLRPGLLLFLFRLFFLESLFVFVPPVLVLFFGLWLVLFFPASLFPLASDACGALVQGVREVAEFAVGSCRQSLAARVLEFAAHLLVEVGDLGDLLEFAEPVTEQLLRFQAETAACEIGGHSEGESPLLGPAEDVAAGDCGSESDLR</sequence>
<dbReference type="AlphaFoldDB" id="A0A1S2PS97"/>
<evidence type="ECO:0000313" key="3">
    <source>
        <dbReference type="EMBL" id="OIJ96370.1"/>
    </source>
</evidence>
<protein>
    <submittedName>
        <fullName evidence="3">Uncharacterized protein</fullName>
    </submittedName>
</protein>
<organism evidence="3 4">
    <name type="scientific">Streptomyces monashensis</name>
    <dbReference type="NCBI Taxonomy" id="1678012"/>
    <lineage>
        <taxon>Bacteria</taxon>
        <taxon>Bacillati</taxon>
        <taxon>Actinomycetota</taxon>
        <taxon>Actinomycetes</taxon>
        <taxon>Kitasatosporales</taxon>
        <taxon>Streptomycetaceae</taxon>
        <taxon>Streptomyces</taxon>
    </lineage>
</organism>
<name>A0A1S2PS97_9ACTN</name>
<accession>A0A1S2PS97</accession>
<comment type="caution">
    <text evidence="3">The sequence shown here is derived from an EMBL/GenBank/DDBJ whole genome shotgun (WGS) entry which is preliminary data.</text>
</comment>
<keyword evidence="2" id="KW-0472">Membrane</keyword>